<organism evidence="2 3">
    <name type="scientific">Ascobolus immersus RN42</name>
    <dbReference type="NCBI Taxonomy" id="1160509"/>
    <lineage>
        <taxon>Eukaryota</taxon>
        <taxon>Fungi</taxon>
        <taxon>Dikarya</taxon>
        <taxon>Ascomycota</taxon>
        <taxon>Pezizomycotina</taxon>
        <taxon>Pezizomycetes</taxon>
        <taxon>Pezizales</taxon>
        <taxon>Ascobolaceae</taxon>
        <taxon>Ascobolus</taxon>
    </lineage>
</organism>
<evidence type="ECO:0000313" key="2">
    <source>
        <dbReference type="EMBL" id="RPA87329.1"/>
    </source>
</evidence>
<evidence type="ECO:0000256" key="1">
    <source>
        <dbReference type="SAM" id="MobiDB-lite"/>
    </source>
</evidence>
<reference evidence="2 3" key="1">
    <citation type="journal article" date="2018" name="Nat. Ecol. Evol.">
        <title>Pezizomycetes genomes reveal the molecular basis of ectomycorrhizal truffle lifestyle.</title>
        <authorList>
            <person name="Murat C."/>
            <person name="Payen T."/>
            <person name="Noel B."/>
            <person name="Kuo A."/>
            <person name="Morin E."/>
            <person name="Chen J."/>
            <person name="Kohler A."/>
            <person name="Krizsan K."/>
            <person name="Balestrini R."/>
            <person name="Da Silva C."/>
            <person name="Montanini B."/>
            <person name="Hainaut M."/>
            <person name="Levati E."/>
            <person name="Barry K.W."/>
            <person name="Belfiori B."/>
            <person name="Cichocki N."/>
            <person name="Clum A."/>
            <person name="Dockter R.B."/>
            <person name="Fauchery L."/>
            <person name="Guy J."/>
            <person name="Iotti M."/>
            <person name="Le Tacon F."/>
            <person name="Lindquist E.A."/>
            <person name="Lipzen A."/>
            <person name="Malagnac F."/>
            <person name="Mello A."/>
            <person name="Molinier V."/>
            <person name="Miyauchi S."/>
            <person name="Poulain J."/>
            <person name="Riccioni C."/>
            <person name="Rubini A."/>
            <person name="Sitrit Y."/>
            <person name="Splivallo R."/>
            <person name="Traeger S."/>
            <person name="Wang M."/>
            <person name="Zifcakova L."/>
            <person name="Wipf D."/>
            <person name="Zambonelli A."/>
            <person name="Paolocci F."/>
            <person name="Nowrousian M."/>
            <person name="Ottonello S."/>
            <person name="Baldrian P."/>
            <person name="Spatafora J.W."/>
            <person name="Henrissat B."/>
            <person name="Nagy L.G."/>
            <person name="Aury J.M."/>
            <person name="Wincker P."/>
            <person name="Grigoriev I.V."/>
            <person name="Bonfante P."/>
            <person name="Martin F.M."/>
        </authorList>
    </citation>
    <scope>NUCLEOTIDE SEQUENCE [LARGE SCALE GENOMIC DNA]</scope>
    <source>
        <strain evidence="2 3">RN42</strain>
    </source>
</reference>
<evidence type="ECO:0000313" key="3">
    <source>
        <dbReference type="Proteomes" id="UP000275078"/>
    </source>
</evidence>
<keyword evidence="3" id="KW-1185">Reference proteome</keyword>
<feature type="compositionally biased region" description="Polar residues" evidence="1">
    <location>
        <begin position="99"/>
        <end position="116"/>
    </location>
</feature>
<proteinExistence type="predicted"/>
<dbReference type="EMBL" id="ML119647">
    <property type="protein sequence ID" value="RPA87329.1"/>
    <property type="molecule type" value="Genomic_DNA"/>
</dbReference>
<dbReference type="Proteomes" id="UP000275078">
    <property type="component" value="Unassembled WGS sequence"/>
</dbReference>
<name>A0A3N4IN62_ASCIM</name>
<gene>
    <name evidence="2" type="ORF">BJ508DRAFT_98735</name>
</gene>
<dbReference type="AlphaFoldDB" id="A0A3N4IN62"/>
<protein>
    <submittedName>
        <fullName evidence="2">Uncharacterized protein</fullName>
    </submittedName>
</protein>
<accession>A0A3N4IN62</accession>
<feature type="region of interest" description="Disordered" evidence="1">
    <location>
        <begin position="90"/>
        <end position="118"/>
    </location>
</feature>
<sequence>MDTSYVQPELERLNCGITIRNDLADPPTFTKLSTTAVSVDHVSGSCRDQSRTYEVSQHDLTCAILQHLGLHTLVITDAIAAIGYRRSPPKLSKHAEQIDPSTSGSMKTSFDQSSGRLHSAGTVGTSDGALSPALFDHHIYLVLATSTAGLPLNSLVIRWCESHFFEST</sequence>